<evidence type="ECO:0000313" key="4">
    <source>
        <dbReference type="EMBL" id="TXS89369.1"/>
    </source>
</evidence>
<feature type="domain" description="Beta-lactamase-related" evidence="2">
    <location>
        <begin position="71"/>
        <end position="406"/>
    </location>
</feature>
<dbReference type="InterPro" id="IPR001466">
    <property type="entry name" value="Beta-lactam-related"/>
</dbReference>
<accession>A0A5C8ZP51</accession>
<feature type="compositionally biased region" description="Basic residues" evidence="1">
    <location>
        <begin position="1"/>
        <end position="16"/>
    </location>
</feature>
<dbReference type="GO" id="GO:0016787">
    <property type="term" value="F:hydrolase activity"/>
    <property type="evidence" value="ECO:0007669"/>
    <property type="project" value="UniProtKB-KW"/>
</dbReference>
<sequence length="563" mass="61052">MNFRRRSGKTRPHHPGAHQNMSKSSAATTTPPHSLQGSRSSRGLRPLALAIGLLAGAPAALAAPSASDIEKDIARAMDTFQVPGMAVAVVHQGKTWYSGGTGIAEMNTANKVDDDTLFQIASVTKAFTAAALALLVDEGKVEWDAPVIDYLPDFRMYDPWVTREFTVRDLLTHRSGLPLGAGDLLLVPQTNTTRDEVVRAMRHLKPSSSFRSEFAYDNLLFIIAGEVIAAASGMPYEDFVERELLAPIGMGDCTAGLTRVPASASKATPHLLVDGEWQITDSLANPLIAPTGGINCSAGGMALWMQFLLADGKTRNGEQLVSREQMKELFNPVTLTQSRSYLVEHAGAFLTAYALGWNVSTFYGQPVYTHGGGLWGMTTYIALLPEQDLAVFASNNLMSSAPLAVVNDIVDSFLAETSNESGKDWVAIAHDAANTRVADADSEVAQAAAERDSDSTPRLPLKDYTGTYNDPWYGNIEISLNKKGQLWFTSERSATLEGPLEHFQYDTFIARWTDTTLNADAYVSFELSPEGGVEGIQMKAVSPATDFSFDFHDLNLRYVPEEG</sequence>
<dbReference type="InterPro" id="IPR012338">
    <property type="entry name" value="Beta-lactam/transpept-like"/>
</dbReference>
<dbReference type="Pfam" id="PF00144">
    <property type="entry name" value="Beta-lactamase"/>
    <property type="match status" value="1"/>
</dbReference>
<dbReference type="SUPFAM" id="SSF56601">
    <property type="entry name" value="beta-lactamase/transpeptidase-like"/>
    <property type="match status" value="1"/>
</dbReference>
<feature type="compositionally biased region" description="Polar residues" evidence="1">
    <location>
        <begin position="19"/>
        <end position="33"/>
    </location>
</feature>
<dbReference type="Gene3D" id="2.40.128.600">
    <property type="match status" value="1"/>
</dbReference>
<keyword evidence="4" id="KW-0378">Hydrolase</keyword>
<evidence type="ECO:0000259" key="2">
    <source>
        <dbReference type="Pfam" id="PF00144"/>
    </source>
</evidence>
<dbReference type="AlphaFoldDB" id="A0A5C8ZP51"/>
<dbReference type="PANTHER" id="PTHR46825:SF15">
    <property type="entry name" value="BETA-LACTAMASE-RELATED DOMAIN-CONTAINING PROTEIN"/>
    <property type="match status" value="1"/>
</dbReference>
<organism evidence="4 5">
    <name type="scientific">Parahaliea aestuarii</name>
    <dbReference type="NCBI Taxonomy" id="1852021"/>
    <lineage>
        <taxon>Bacteria</taxon>
        <taxon>Pseudomonadati</taxon>
        <taxon>Pseudomonadota</taxon>
        <taxon>Gammaproteobacteria</taxon>
        <taxon>Cellvibrionales</taxon>
        <taxon>Halieaceae</taxon>
        <taxon>Parahaliea</taxon>
    </lineage>
</organism>
<dbReference type="Proteomes" id="UP000321933">
    <property type="component" value="Unassembled WGS sequence"/>
</dbReference>
<proteinExistence type="predicted"/>
<evidence type="ECO:0000313" key="5">
    <source>
        <dbReference type="Proteomes" id="UP000321933"/>
    </source>
</evidence>
<dbReference type="OrthoDB" id="119951at2"/>
<protein>
    <submittedName>
        <fullName evidence="4">Serine hydrolase</fullName>
    </submittedName>
</protein>
<evidence type="ECO:0000256" key="1">
    <source>
        <dbReference type="SAM" id="MobiDB-lite"/>
    </source>
</evidence>
<evidence type="ECO:0000259" key="3">
    <source>
        <dbReference type="Pfam" id="PF11954"/>
    </source>
</evidence>
<reference evidence="4 5" key="1">
    <citation type="submission" date="2019-08" db="EMBL/GenBank/DDBJ databases">
        <title>Parahaliea maris sp. nov., isolated from the surface seawater.</title>
        <authorList>
            <person name="Liu Y."/>
        </authorList>
    </citation>
    <scope>NUCLEOTIDE SEQUENCE [LARGE SCALE GENOMIC DNA]</scope>
    <source>
        <strain evidence="4 5">S2-26</strain>
    </source>
</reference>
<feature type="region of interest" description="Disordered" evidence="1">
    <location>
        <begin position="1"/>
        <end position="41"/>
    </location>
</feature>
<dbReference type="InterPro" id="IPR050491">
    <property type="entry name" value="AmpC-like"/>
</dbReference>
<dbReference type="InterPro" id="IPR021860">
    <property type="entry name" value="Peptidase_S12_Pab87-rel_C"/>
</dbReference>
<feature type="domain" description="Peptidase S12 Pab87-related C-terminal" evidence="3">
    <location>
        <begin position="451"/>
        <end position="557"/>
    </location>
</feature>
<dbReference type="Pfam" id="PF11954">
    <property type="entry name" value="DUF3471"/>
    <property type="match status" value="1"/>
</dbReference>
<dbReference type="Gene3D" id="3.40.710.10">
    <property type="entry name" value="DD-peptidase/beta-lactamase superfamily"/>
    <property type="match status" value="1"/>
</dbReference>
<keyword evidence="5" id="KW-1185">Reference proteome</keyword>
<gene>
    <name evidence="4" type="ORF">FVW59_17790</name>
</gene>
<dbReference type="PANTHER" id="PTHR46825">
    <property type="entry name" value="D-ALANYL-D-ALANINE-CARBOXYPEPTIDASE/ENDOPEPTIDASE AMPH"/>
    <property type="match status" value="1"/>
</dbReference>
<name>A0A5C8ZP51_9GAMM</name>
<dbReference type="EMBL" id="VRYZ01000009">
    <property type="protein sequence ID" value="TXS89369.1"/>
    <property type="molecule type" value="Genomic_DNA"/>
</dbReference>
<comment type="caution">
    <text evidence="4">The sequence shown here is derived from an EMBL/GenBank/DDBJ whole genome shotgun (WGS) entry which is preliminary data.</text>
</comment>